<evidence type="ECO:0000313" key="4">
    <source>
        <dbReference type="Proteomes" id="UP001062223"/>
    </source>
</evidence>
<dbReference type="SUPFAM" id="SSF47090">
    <property type="entry name" value="PGBD-like"/>
    <property type="match status" value="1"/>
</dbReference>
<dbReference type="InterPro" id="IPR036365">
    <property type="entry name" value="PGBD-like_sf"/>
</dbReference>
<dbReference type="AlphaFoldDB" id="A0A9Q9P9T5"/>
<dbReference type="PANTHER" id="PTHR30469:SF15">
    <property type="entry name" value="HLYD FAMILY OF SECRETION PROTEINS"/>
    <property type="match status" value="1"/>
</dbReference>
<dbReference type="Gene3D" id="2.40.420.20">
    <property type="match status" value="1"/>
</dbReference>
<dbReference type="GO" id="GO:1990281">
    <property type="term" value="C:efflux pump complex"/>
    <property type="evidence" value="ECO:0007669"/>
    <property type="project" value="TreeGrafter"/>
</dbReference>
<protein>
    <submittedName>
        <fullName evidence="3">Peptidoglycan-binding protein</fullName>
    </submittedName>
</protein>
<dbReference type="InterPro" id="IPR036366">
    <property type="entry name" value="PGBDSf"/>
</dbReference>
<dbReference type="Proteomes" id="UP001062223">
    <property type="component" value="Chromosome"/>
</dbReference>
<dbReference type="RefSeq" id="WP_182064595.1">
    <property type="nucleotide sequence ID" value="NZ_CP106879.1"/>
</dbReference>
<name>A0A9Q9P9T5_9MICO</name>
<evidence type="ECO:0000313" key="3">
    <source>
        <dbReference type="EMBL" id="UYC81870.1"/>
    </source>
</evidence>
<gene>
    <name evidence="3" type="ORF">OE229_05245</name>
</gene>
<dbReference type="Pfam" id="PF01471">
    <property type="entry name" value="PG_binding_1"/>
    <property type="match status" value="1"/>
</dbReference>
<dbReference type="Gene3D" id="2.40.30.170">
    <property type="match status" value="1"/>
</dbReference>
<feature type="domain" description="Peptidoglycan binding-like" evidence="2">
    <location>
        <begin position="130"/>
        <end position="179"/>
    </location>
</feature>
<accession>A0A9Q9P9T5</accession>
<dbReference type="GO" id="GO:0015562">
    <property type="term" value="F:efflux transmembrane transporter activity"/>
    <property type="evidence" value="ECO:0007669"/>
    <property type="project" value="TreeGrafter"/>
</dbReference>
<sequence length="384" mass="38739">MSRPTRRRALVAGICLVAVLGAGAGTWAIVGVRAGDSASATSGPRSGTARPDTTAPVTRGDLTDSKVFAGALGYGTPVGIPGAAPGTITWLPHPGDVIERDGALYAVDEQPVRALYGAVPLWRDLARGRSGADVRQLNENLAALGYDVSVDDEFGPRTERAVRQWQQDRDREGDGVLTASDIAFVDGPVRVASVGGRLGQPTGAGGGATGAAGLGAAGGDDPGAADGGGAGTVGGDVLQVTSPRRIVSATVSQRDAERLAVGTRVDVRVNGAGGRMAGRVTDVEPVTGDDGATKVQVSVSFDAGKRKLPTAASAQIDAKGTTERGVLSVPVTALVARDGGRYAVDVVRPDGTTERVPVRPGFSADGRIAVTGDVEAGDRVVVPG</sequence>
<dbReference type="InterPro" id="IPR002477">
    <property type="entry name" value="Peptidoglycan-bd-like"/>
</dbReference>
<organism evidence="3 4">
    <name type="scientific">Curtobacterium poinsettiae</name>
    <dbReference type="NCBI Taxonomy" id="159612"/>
    <lineage>
        <taxon>Bacteria</taxon>
        <taxon>Bacillati</taxon>
        <taxon>Actinomycetota</taxon>
        <taxon>Actinomycetes</taxon>
        <taxon>Micrococcales</taxon>
        <taxon>Microbacteriaceae</taxon>
        <taxon>Curtobacterium</taxon>
    </lineage>
</organism>
<dbReference type="EMBL" id="CP106879">
    <property type="protein sequence ID" value="UYC81870.1"/>
    <property type="molecule type" value="Genomic_DNA"/>
</dbReference>
<evidence type="ECO:0000259" key="2">
    <source>
        <dbReference type="Pfam" id="PF01471"/>
    </source>
</evidence>
<reference evidence="3" key="1">
    <citation type="submission" date="2022-09" db="EMBL/GenBank/DDBJ databases">
        <title>Taxonomy of Curtobacterium flaccumfaciens.</title>
        <authorList>
            <person name="Osdaghi E."/>
            <person name="Taghavi S.M."/>
            <person name="Hamidizade M."/>
            <person name="Abachi H."/>
            <person name="Fazliarab A."/>
            <person name="Baeyen S."/>
            <person name="Portier P."/>
            <person name="Van Vaerenbergh J."/>
            <person name="Jacques M.-A."/>
        </authorList>
    </citation>
    <scope>NUCLEOTIDE SEQUENCE</scope>
    <source>
        <strain evidence="3">AGQB46</strain>
    </source>
</reference>
<dbReference type="KEGG" id="cpoi:OE229_05245"/>
<proteinExistence type="predicted"/>
<evidence type="ECO:0000256" key="1">
    <source>
        <dbReference type="SAM" id="MobiDB-lite"/>
    </source>
</evidence>
<dbReference type="Gene3D" id="1.10.101.10">
    <property type="entry name" value="PGBD-like superfamily/PGBD"/>
    <property type="match status" value="1"/>
</dbReference>
<feature type="region of interest" description="Disordered" evidence="1">
    <location>
        <begin position="37"/>
        <end position="60"/>
    </location>
</feature>
<dbReference type="PANTHER" id="PTHR30469">
    <property type="entry name" value="MULTIDRUG RESISTANCE PROTEIN MDTA"/>
    <property type="match status" value="1"/>
</dbReference>